<proteinExistence type="predicted"/>
<reference evidence="2 3" key="1">
    <citation type="submission" date="2019-10" db="EMBL/GenBank/DDBJ databases">
        <authorList>
            <person name="Dong K."/>
        </authorList>
    </citation>
    <scope>NUCLEOTIDE SEQUENCE [LARGE SCALE GENOMIC DNA]</scope>
    <source>
        <strain evidence="3">dk4302</strain>
    </source>
</reference>
<dbReference type="Gene3D" id="2.30.29.30">
    <property type="entry name" value="Pleckstrin-homology domain (PH domain)/Phosphotyrosine-binding domain (PTB)"/>
    <property type="match status" value="1"/>
</dbReference>
<evidence type="ECO:0000256" key="1">
    <source>
        <dbReference type="SAM" id="Phobius"/>
    </source>
</evidence>
<sequence length="167" mass="18894">MNNLKSLLIPFLLYGTAMFIFFYFQGDLKMALLGAGCASVIFCLGLYFFSKSKRVNKQTSLANEEYSDLLYAEPANHFLNSEGVGGKLYLLVGKLIFKSHHYNIQNHSIEIPLDQISSVQFYNSLKLIPNGLSLVLTNGRTEKFVVHNRKMWKAQIESAMSDQVVID</sequence>
<dbReference type="RefSeq" id="WP_153512220.1">
    <property type="nucleotide sequence ID" value="NZ_CP045652.1"/>
</dbReference>
<dbReference type="AlphaFoldDB" id="A0A5Q0QCV4"/>
<keyword evidence="1" id="KW-0812">Transmembrane</keyword>
<gene>
    <name evidence="2" type="ORF">GFH32_14135</name>
</gene>
<keyword evidence="1" id="KW-1133">Transmembrane helix</keyword>
<evidence type="ECO:0000313" key="3">
    <source>
        <dbReference type="Proteomes" id="UP000326921"/>
    </source>
</evidence>
<dbReference type="KEGG" id="sphe:GFH32_14135"/>
<keyword evidence="3" id="KW-1185">Reference proteome</keyword>
<evidence type="ECO:0000313" key="2">
    <source>
        <dbReference type="EMBL" id="QGA27383.1"/>
    </source>
</evidence>
<protein>
    <recommendedName>
        <fullName evidence="4">GRAM domain-containing protein</fullName>
    </recommendedName>
</protein>
<accession>A0A5Q0QCV4</accession>
<name>A0A5Q0QCV4_9SPHI</name>
<evidence type="ECO:0008006" key="4">
    <source>
        <dbReference type="Google" id="ProtNLM"/>
    </source>
</evidence>
<dbReference type="EMBL" id="CP045652">
    <property type="protein sequence ID" value="QGA27383.1"/>
    <property type="molecule type" value="Genomic_DNA"/>
</dbReference>
<feature type="transmembrane region" description="Helical" evidence="1">
    <location>
        <begin position="7"/>
        <end position="24"/>
    </location>
</feature>
<organism evidence="2 3">
    <name type="scientific">Sphingobacterium zhuxiongii</name>
    <dbReference type="NCBI Taxonomy" id="2662364"/>
    <lineage>
        <taxon>Bacteria</taxon>
        <taxon>Pseudomonadati</taxon>
        <taxon>Bacteroidota</taxon>
        <taxon>Sphingobacteriia</taxon>
        <taxon>Sphingobacteriales</taxon>
        <taxon>Sphingobacteriaceae</taxon>
        <taxon>Sphingobacterium</taxon>
    </lineage>
</organism>
<feature type="transmembrane region" description="Helical" evidence="1">
    <location>
        <begin position="30"/>
        <end position="49"/>
    </location>
</feature>
<dbReference type="InterPro" id="IPR011993">
    <property type="entry name" value="PH-like_dom_sf"/>
</dbReference>
<dbReference type="Proteomes" id="UP000326921">
    <property type="component" value="Chromosome"/>
</dbReference>
<keyword evidence="1" id="KW-0472">Membrane</keyword>